<evidence type="ECO:0000313" key="1">
    <source>
        <dbReference type="EMBL" id="MUK87480.1"/>
    </source>
</evidence>
<comment type="caution">
    <text evidence="1">The sequence shown here is derived from an EMBL/GenBank/DDBJ whole genome shotgun (WGS) entry which is preliminary data.</text>
</comment>
<dbReference type="EMBL" id="WOCA01000002">
    <property type="protein sequence ID" value="MUK87480.1"/>
    <property type="molecule type" value="Genomic_DNA"/>
</dbReference>
<keyword evidence="2" id="KW-1185">Reference proteome</keyword>
<protein>
    <submittedName>
        <fullName evidence="1">Uncharacterized protein</fullName>
    </submittedName>
</protein>
<dbReference type="Proteomes" id="UP000469125">
    <property type="component" value="Unassembled WGS sequence"/>
</dbReference>
<name>A0A6N8FD95_9BACI</name>
<proteinExistence type="predicted"/>
<dbReference type="AlphaFoldDB" id="A0A6N8FD95"/>
<gene>
    <name evidence="1" type="ORF">GMD78_03580</name>
</gene>
<reference evidence="1 2" key="1">
    <citation type="submission" date="2019-11" db="EMBL/GenBank/DDBJ databases">
        <authorList>
            <person name="Li X."/>
        </authorList>
    </citation>
    <scope>NUCLEOTIDE SEQUENCE [LARGE SCALE GENOMIC DNA]</scope>
    <source>
        <strain evidence="1 2">L9</strain>
    </source>
</reference>
<evidence type="ECO:0000313" key="2">
    <source>
        <dbReference type="Proteomes" id="UP000469125"/>
    </source>
</evidence>
<sequence>MEIMWYWSIIENIGKPSGDYLYRVIDILELDDHRPDDSDRSQLSLF</sequence>
<organism evidence="1 2">
    <name type="scientific">Ornithinibacillus caprae</name>
    <dbReference type="NCBI Taxonomy" id="2678566"/>
    <lineage>
        <taxon>Bacteria</taxon>
        <taxon>Bacillati</taxon>
        <taxon>Bacillota</taxon>
        <taxon>Bacilli</taxon>
        <taxon>Bacillales</taxon>
        <taxon>Bacillaceae</taxon>
        <taxon>Ornithinibacillus</taxon>
    </lineage>
</organism>
<accession>A0A6N8FD95</accession>
<dbReference type="RefSeq" id="WP_155667209.1">
    <property type="nucleotide sequence ID" value="NZ_WOCA01000002.1"/>
</dbReference>